<keyword evidence="5" id="KW-0233">DNA recombination</keyword>
<dbReference type="RefSeq" id="WP_023893600.1">
    <property type="nucleotide sequence ID" value="NC_023026.1"/>
</dbReference>
<dbReference type="InterPro" id="IPR036162">
    <property type="entry name" value="Resolvase-like_N_sf"/>
</dbReference>
<feature type="domain" description="Resolvase/invertase-type recombinase catalytic" evidence="8">
    <location>
        <begin position="2"/>
        <end position="136"/>
    </location>
</feature>
<gene>
    <name evidence="9" type="ORF">N894_0050</name>
</gene>
<dbReference type="InterPro" id="IPR006118">
    <property type="entry name" value="Recombinase_CS"/>
</dbReference>
<evidence type="ECO:0000313" key="9">
    <source>
        <dbReference type="EMBL" id="AHB60818.1"/>
    </source>
</evidence>
<dbReference type="GO" id="GO:0015074">
    <property type="term" value="P:DNA integration"/>
    <property type="evidence" value="ECO:0007669"/>
    <property type="project" value="UniProtKB-KW"/>
</dbReference>
<dbReference type="Pfam" id="PF00239">
    <property type="entry name" value="Resolvase"/>
    <property type="match status" value="1"/>
</dbReference>
<dbReference type="FunFam" id="3.40.50.1390:FF:000001">
    <property type="entry name" value="DNA recombinase"/>
    <property type="match status" value="1"/>
</dbReference>
<dbReference type="SUPFAM" id="SSF53041">
    <property type="entry name" value="Resolvase-like"/>
    <property type="match status" value="1"/>
</dbReference>
<keyword evidence="4" id="KW-0238">DNA-binding</keyword>
<keyword evidence="3" id="KW-0230">DNA invertase</keyword>
<proteinExistence type="inferred from homology"/>
<evidence type="ECO:0000256" key="3">
    <source>
        <dbReference type="ARBA" id="ARBA00023100"/>
    </source>
</evidence>
<dbReference type="PANTHER" id="PTHR30461:SF26">
    <property type="entry name" value="RESOLVASE HOMOLOG YNEB"/>
    <property type="match status" value="1"/>
</dbReference>
<geneLocation type="plasmid" evidence="9">
    <name>pFNPA10</name>
</geneLocation>
<evidence type="ECO:0000256" key="7">
    <source>
        <dbReference type="PROSITE-ProRule" id="PRU10137"/>
    </source>
</evidence>
<comment type="similarity">
    <text evidence="1">Belongs to the site-specific recombinase resolvase family.</text>
</comment>
<dbReference type="InterPro" id="IPR006119">
    <property type="entry name" value="Resolv_N"/>
</dbReference>
<dbReference type="EMBL" id="KF640086">
    <property type="protein sequence ID" value="AHB60818.1"/>
    <property type="molecule type" value="Genomic_DNA"/>
</dbReference>
<dbReference type="GO" id="GO:0000150">
    <property type="term" value="F:DNA strand exchange activity"/>
    <property type="evidence" value="ECO:0007669"/>
    <property type="project" value="UniProtKB-KW"/>
</dbReference>
<protein>
    <submittedName>
        <fullName evidence="9">Site-specific recombinase, resolvase family</fullName>
    </submittedName>
</protein>
<feature type="active site" description="O-(5'-phospho-DNA)-serine intermediate" evidence="6 7">
    <location>
        <position position="10"/>
    </location>
</feature>
<evidence type="ECO:0000256" key="2">
    <source>
        <dbReference type="ARBA" id="ARBA00022908"/>
    </source>
</evidence>
<dbReference type="AlphaFoldDB" id="V5TB05"/>
<evidence type="ECO:0000256" key="6">
    <source>
        <dbReference type="PIRSR" id="PIRSR606118-50"/>
    </source>
</evidence>
<evidence type="ECO:0000256" key="1">
    <source>
        <dbReference type="ARBA" id="ARBA00009913"/>
    </source>
</evidence>
<dbReference type="PANTHER" id="PTHR30461">
    <property type="entry name" value="DNA-INVERTASE FROM LAMBDOID PROPHAGE"/>
    <property type="match status" value="1"/>
</dbReference>
<evidence type="ECO:0000256" key="4">
    <source>
        <dbReference type="ARBA" id="ARBA00023125"/>
    </source>
</evidence>
<dbReference type="PROSITE" id="PS00397">
    <property type="entry name" value="RECOMBINASES_1"/>
    <property type="match status" value="1"/>
</dbReference>
<accession>V5TB05</accession>
<sequence length="186" mass="21234">MAKVGYARVSSVGQKLDIQIEKLKAYGCTKIYQEKISGVDQNRPELIKCLDYVRDSDDTLVVTKLDRIARSSLHLGKIVEHLQSKKVNLVVLDQNIDTTTIYGKLTFQILASVAEFENEIRKERQKEGIQKALKDGKRFGRPRKVTAKIIEQVLEDSKTKTVSQILKDNNISQRTYYKIKNGKYDG</sequence>
<evidence type="ECO:0000259" key="8">
    <source>
        <dbReference type="PROSITE" id="PS51736"/>
    </source>
</evidence>
<organism evidence="9">
    <name type="scientific">Francisella tularensis subsp. novicida PA10-7858</name>
    <dbReference type="NCBI Taxonomy" id="1386968"/>
    <lineage>
        <taxon>Bacteria</taxon>
        <taxon>Pseudomonadati</taxon>
        <taxon>Pseudomonadota</taxon>
        <taxon>Gammaproteobacteria</taxon>
        <taxon>Thiotrichales</taxon>
        <taxon>Francisellaceae</taxon>
        <taxon>Francisella</taxon>
    </lineage>
</organism>
<dbReference type="CDD" id="cd03768">
    <property type="entry name" value="SR_ResInv"/>
    <property type="match status" value="1"/>
</dbReference>
<dbReference type="GO" id="GO:0003677">
    <property type="term" value="F:DNA binding"/>
    <property type="evidence" value="ECO:0007669"/>
    <property type="project" value="UniProtKB-KW"/>
</dbReference>
<name>V5TB05_FRANO</name>
<evidence type="ECO:0000256" key="5">
    <source>
        <dbReference type="ARBA" id="ARBA00023172"/>
    </source>
</evidence>
<dbReference type="SMART" id="SM00857">
    <property type="entry name" value="Resolvase"/>
    <property type="match status" value="1"/>
</dbReference>
<reference evidence="9" key="1">
    <citation type="journal article" date="2014" name="Genome">
        <title>Comparative analyses of a putative Francisella conjugative element.</title>
        <authorList>
            <person name="Siddaramappa S."/>
            <person name="Challacombe J.F."/>
            <person name="Petersen J.M."/>
            <person name="Pillai S."/>
            <person name="Kuske C.R."/>
        </authorList>
    </citation>
    <scope>NUCLEOTIDE SEQUENCE</scope>
    <source>
        <strain evidence="9">PA10-7858</strain>
        <plasmid evidence="9">pFNPA10</plasmid>
    </source>
</reference>
<dbReference type="InterPro" id="IPR050639">
    <property type="entry name" value="SSR_resolvase"/>
</dbReference>
<keyword evidence="9" id="KW-0614">Plasmid</keyword>
<dbReference type="Gene3D" id="3.40.50.1390">
    <property type="entry name" value="Resolvase, N-terminal catalytic domain"/>
    <property type="match status" value="1"/>
</dbReference>
<dbReference type="PROSITE" id="PS51736">
    <property type="entry name" value="RECOMBINASES_3"/>
    <property type="match status" value="1"/>
</dbReference>
<keyword evidence="2" id="KW-0229">DNA integration</keyword>